<dbReference type="Proteomes" id="UP000324550">
    <property type="component" value="Unassembled WGS sequence"/>
</dbReference>
<name>A0A5D0GE89_9FLAO</name>
<dbReference type="Pfam" id="PF18962">
    <property type="entry name" value="Por_Secre_tail"/>
    <property type="match status" value="1"/>
</dbReference>
<dbReference type="AlphaFoldDB" id="A0A5D0GE89"/>
<sequence length="290" mass="31299">MLLIRNFKIMKNYYILFLLFTLFIFPSNAQITLTQSVDPNNVTDGGVACWSSASGEYRENSFYRAYNLADFAVTEDFQISSVEYGQGSADDGKVITVNIYTASTDNLATATLTLVQSATHVSNSADDLSLISVPITAIIPAGSTIAFEVLAGDSGTNIGETFFPGINAGGQNDDSYIKSTGCNINAPSTTASIGFADNQYVMNVVGNLLGIEEFSLDKVSVYPNPVLNDLHIDIHDSIQMISAKVYSITGQVVLQVNNKKDLDTSSLNSGVYLLKIETSKGSITRKIIKY</sequence>
<accession>A0A5D0GE89</accession>
<keyword evidence="1" id="KW-0732">Signal</keyword>
<feature type="domain" description="Secretion system C-terminal sorting" evidence="2">
    <location>
        <begin position="221"/>
        <end position="288"/>
    </location>
</feature>
<proteinExistence type="predicted"/>
<evidence type="ECO:0000256" key="1">
    <source>
        <dbReference type="ARBA" id="ARBA00022729"/>
    </source>
</evidence>
<gene>
    <name evidence="3" type="ORF">FVF61_06670</name>
</gene>
<organism evidence="3 4">
    <name type="scientific">Formosa maritima</name>
    <dbReference type="NCBI Taxonomy" id="2592046"/>
    <lineage>
        <taxon>Bacteria</taxon>
        <taxon>Pseudomonadati</taxon>
        <taxon>Bacteroidota</taxon>
        <taxon>Flavobacteriia</taxon>
        <taxon>Flavobacteriales</taxon>
        <taxon>Flavobacteriaceae</taxon>
        <taxon>Formosa</taxon>
    </lineage>
</organism>
<keyword evidence="4" id="KW-1185">Reference proteome</keyword>
<evidence type="ECO:0000313" key="3">
    <source>
        <dbReference type="EMBL" id="TYA55962.1"/>
    </source>
</evidence>
<evidence type="ECO:0000313" key="4">
    <source>
        <dbReference type="Proteomes" id="UP000324550"/>
    </source>
</evidence>
<dbReference type="InterPro" id="IPR026444">
    <property type="entry name" value="Secre_tail"/>
</dbReference>
<protein>
    <submittedName>
        <fullName evidence="3">T9SS type A sorting domain-containing protein</fullName>
    </submittedName>
</protein>
<evidence type="ECO:0000259" key="2">
    <source>
        <dbReference type="Pfam" id="PF18962"/>
    </source>
</evidence>
<dbReference type="EMBL" id="VSFC01000032">
    <property type="protein sequence ID" value="TYA55962.1"/>
    <property type="molecule type" value="Genomic_DNA"/>
</dbReference>
<dbReference type="NCBIfam" id="TIGR04183">
    <property type="entry name" value="Por_Secre_tail"/>
    <property type="match status" value="1"/>
</dbReference>
<comment type="caution">
    <text evidence="3">The sequence shown here is derived from an EMBL/GenBank/DDBJ whole genome shotgun (WGS) entry which is preliminary data.</text>
</comment>
<reference evidence="3 4" key="1">
    <citation type="submission" date="2019-08" db="EMBL/GenBank/DDBJ databases">
        <title>Formosa sediminis sp. nov., isolated from marine sediment.</title>
        <authorList>
            <person name="Cao W.R."/>
        </authorList>
    </citation>
    <scope>NUCLEOTIDE SEQUENCE [LARGE SCALE GENOMIC DNA]</scope>
    <source>
        <strain evidence="3 4">1494</strain>
    </source>
</reference>